<evidence type="ECO:0000256" key="4">
    <source>
        <dbReference type="ARBA" id="ARBA00022786"/>
    </source>
</evidence>
<keyword evidence="5" id="KW-0378">Hydrolase</keyword>
<evidence type="ECO:0000256" key="6">
    <source>
        <dbReference type="ARBA" id="ARBA00022807"/>
    </source>
</evidence>
<dbReference type="InterPro" id="IPR038765">
    <property type="entry name" value="Papain-like_cys_pep_sf"/>
</dbReference>
<gene>
    <name evidence="8" type="ORF">SteCoe_34860</name>
</gene>
<dbReference type="Gene3D" id="1.20.1300.20">
    <property type="entry name" value="Peptidase C65 Otubain, subdomain 2"/>
    <property type="match status" value="1"/>
</dbReference>
<dbReference type="GO" id="GO:0004843">
    <property type="term" value="F:cysteine-type deubiquitinase activity"/>
    <property type="evidence" value="ECO:0007669"/>
    <property type="project" value="UniProtKB-EC"/>
</dbReference>
<dbReference type="InterPro" id="IPR042468">
    <property type="entry name" value="Peptidase_C65_otubain_sub1"/>
</dbReference>
<evidence type="ECO:0000256" key="3">
    <source>
        <dbReference type="ARBA" id="ARBA00022670"/>
    </source>
</evidence>
<dbReference type="AlphaFoldDB" id="A0A1R2ATM0"/>
<sequence>MSKFQSSSLGQNNSPYNPLVGLYPQQAEEQKVYADSQNYYQAPNDTSQNYNSYNPLNSYNLQQAVETNLYPSTSSHIPNQQLNPINQNPLNTDLQSEEEKLYNEISSRQNFLQTFSEIHPNKSLYNPLNILDKLKGVVLKDHFKDADTPEFIKNINIEDRVETISKSWIKIEQMKNFGKFQQTFINCVDQLLKEGTFAGWKKSRGDGNCYYRAVITKYFELIHKPYHSISHLINFKAILENCIYRRKQQFSNDEYLSACESILSYINYSIEYKKTYPVEIFIKVLEWFQKEDFDLNLVKVARLITYFALQDEKENPQFQDFGMDISWYEGSIMLMGEEAEGFMLIFLPLGLKCQVIQYNFFDKIQVENFPVGENFEIKIPIVRRSGHYDILYTIQEMEYDQYSFDTGKYHFHCALLAD</sequence>
<feature type="region of interest" description="Disordered" evidence="7">
    <location>
        <begin position="1"/>
        <end position="20"/>
    </location>
</feature>
<evidence type="ECO:0000256" key="2">
    <source>
        <dbReference type="ARBA" id="ARBA00012759"/>
    </source>
</evidence>
<comment type="catalytic activity">
    <reaction evidence="1">
        <text>Thiol-dependent hydrolysis of ester, thioester, amide, peptide and isopeptide bonds formed by the C-terminal Gly of ubiquitin (a 76-residue protein attached to proteins as an intracellular targeting signal).</text>
        <dbReference type="EC" id="3.4.19.12"/>
    </reaction>
</comment>
<dbReference type="GO" id="GO:0006508">
    <property type="term" value="P:proteolysis"/>
    <property type="evidence" value="ECO:0007669"/>
    <property type="project" value="UniProtKB-KW"/>
</dbReference>
<dbReference type="Gene3D" id="3.30.200.60">
    <property type="entry name" value="Peptidase C65 Otubain, subdomain 1"/>
    <property type="match status" value="1"/>
</dbReference>
<protein>
    <recommendedName>
        <fullName evidence="2">ubiquitinyl hydrolase 1</fullName>
        <ecNumber evidence="2">3.4.19.12</ecNumber>
    </recommendedName>
</protein>
<evidence type="ECO:0000313" key="8">
    <source>
        <dbReference type="EMBL" id="OMJ67867.1"/>
    </source>
</evidence>
<dbReference type="Proteomes" id="UP000187209">
    <property type="component" value="Unassembled WGS sequence"/>
</dbReference>
<evidence type="ECO:0000256" key="5">
    <source>
        <dbReference type="ARBA" id="ARBA00022801"/>
    </source>
</evidence>
<keyword evidence="6" id="KW-0788">Thiol protease</keyword>
<dbReference type="CDD" id="cd22749">
    <property type="entry name" value="Otubain_C65"/>
    <property type="match status" value="1"/>
</dbReference>
<keyword evidence="3" id="KW-0645">Protease</keyword>
<dbReference type="EMBL" id="MPUH01001423">
    <property type="protein sequence ID" value="OMJ67867.1"/>
    <property type="molecule type" value="Genomic_DNA"/>
</dbReference>
<dbReference type="InterPro" id="IPR019400">
    <property type="entry name" value="Peptidase_C65_otubain"/>
</dbReference>
<organism evidence="8 9">
    <name type="scientific">Stentor coeruleus</name>
    <dbReference type="NCBI Taxonomy" id="5963"/>
    <lineage>
        <taxon>Eukaryota</taxon>
        <taxon>Sar</taxon>
        <taxon>Alveolata</taxon>
        <taxon>Ciliophora</taxon>
        <taxon>Postciliodesmatophora</taxon>
        <taxon>Heterotrichea</taxon>
        <taxon>Heterotrichida</taxon>
        <taxon>Stentoridae</taxon>
        <taxon>Stentor</taxon>
    </lineage>
</organism>
<reference evidence="8 9" key="1">
    <citation type="submission" date="2016-11" db="EMBL/GenBank/DDBJ databases">
        <title>The macronuclear genome of Stentor coeruleus: a giant cell with tiny introns.</title>
        <authorList>
            <person name="Slabodnick M."/>
            <person name="Ruby J.G."/>
            <person name="Reiff S.B."/>
            <person name="Swart E.C."/>
            <person name="Gosai S."/>
            <person name="Prabakaran S."/>
            <person name="Witkowska E."/>
            <person name="Larue G.E."/>
            <person name="Fisher S."/>
            <person name="Freeman R.M."/>
            <person name="Gunawardena J."/>
            <person name="Chu W."/>
            <person name="Stover N.A."/>
            <person name="Gregory B.D."/>
            <person name="Nowacki M."/>
            <person name="Derisi J."/>
            <person name="Roy S.W."/>
            <person name="Marshall W.F."/>
            <person name="Sood P."/>
        </authorList>
    </citation>
    <scope>NUCLEOTIDE SEQUENCE [LARGE SCALE GENOMIC DNA]</scope>
    <source>
        <strain evidence="8">WM001</strain>
    </source>
</reference>
<accession>A0A1R2ATM0</accession>
<dbReference type="InterPro" id="IPR042467">
    <property type="entry name" value="Peptidase_C65_otubain_sub2"/>
</dbReference>
<dbReference type="EC" id="3.4.19.12" evidence="2"/>
<evidence type="ECO:0000256" key="7">
    <source>
        <dbReference type="SAM" id="MobiDB-lite"/>
    </source>
</evidence>
<evidence type="ECO:0000256" key="1">
    <source>
        <dbReference type="ARBA" id="ARBA00000707"/>
    </source>
</evidence>
<comment type="caution">
    <text evidence="8">The sequence shown here is derived from an EMBL/GenBank/DDBJ whole genome shotgun (WGS) entry which is preliminary data.</text>
</comment>
<keyword evidence="4" id="KW-0833">Ubl conjugation pathway</keyword>
<evidence type="ECO:0000313" key="9">
    <source>
        <dbReference type="Proteomes" id="UP000187209"/>
    </source>
</evidence>
<dbReference type="OrthoDB" id="327898at2759"/>
<dbReference type="SUPFAM" id="SSF54001">
    <property type="entry name" value="Cysteine proteinases"/>
    <property type="match status" value="1"/>
</dbReference>
<name>A0A1R2ATM0_9CILI</name>
<dbReference type="Pfam" id="PF10275">
    <property type="entry name" value="Peptidase_C65"/>
    <property type="match status" value="1"/>
</dbReference>
<keyword evidence="9" id="KW-1185">Reference proteome</keyword>
<feature type="compositionally biased region" description="Polar residues" evidence="7">
    <location>
        <begin position="1"/>
        <end position="16"/>
    </location>
</feature>
<proteinExistence type="predicted"/>